<dbReference type="SUPFAM" id="SSF56672">
    <property type="entry name" value="DNA/RNA polymerases"/>
    <property type="match status" value="1"/>
</dbReference>
<keyword evidence="2" id="KW-1185">Reference proteome</keyword>
<name>A0A5B6X546_9ROSI</name>
<organism evidence="1 2">
    <name type="scientific">Gossypium australe</name>
    <dbReference type="NCBI Taxonomy" id="47621"/>
    <lineage>
        <taxon>Eukaryota</taxon>
        <taxon>Viridiplantae</taxon>
        <taxon>Streptophyta</taxon>
        <taxon>Embryophyta</taxon>
        <taxon>Tracheophyta</taxon>
        <taxon>Spermatophyta</taxon>
        <taxon>Magnoliopsida</taxon>
        <taxon>eudicotyledons</taxon>
        <taxon>Gunneridae</taxon>
        <taxon>Pentapetalae</taxon>
        <taxon>rosids</taxon>
        <taxon>malvids</taxon>
        <taxon>Malvales</taxon>
        <taxon>Malvaceae</taxon>
        <taxon>Malvoideae</taxon>
        <taxon>Gossypium</taxon>
    </lineage>
</organism>
<dbReference type="PANTHER" id="PTHR24559">
    <property type="entry name" value="TRANSPOSON TY3-I GAG-POL POLYPROTEIN"/>
    <property type="match status" value="1"/>
</dbReference>
<dbReference type="EMBL" id="SMMG02000001">
    <property type="protein sequence ID" value="KAA3488262.1"/>
    <property type="molecule type" value="Genomic_DNA"/>
</dbReference>
<protein>
    <submittedName>
        <fullName evidence="1">Integrase, catalytic core</fullName>
    </submittedName>
</protein>
<dbReference type="AlphaFoldDB" id="A0A5B6X546"/>
<dbReference type="InterPro" id="IPR053134">
    <property type="entry name" value="RNA-dir_DNA_polymerase"/>
</dbReference>
<gene>
    <name evidence="1" type="ORF">EPI10_032031</name>
</gene>
<dbReference type="Gene3D" id="3.30.70.270">
    <property type="match status" value="1"/>
</dbReference>
<evidence type="ECO:0000313" key="2">
    <source>
        <dbReference type="Proteomes" id="UP000325315"/>
    </source>
</evidence>
<sequence>MRSRYYQLKVKDNDVLKTTFHIDVIWADEGTWAFMDLMNRIFQPYQDQFVFVFINDLLIYSRSEVENDKHLRIIL</sequence>
<dbReference type="Proteomes" id="UP000325315">
    <property type="component" value="Unassembled WGS sequence"/>
</dbReference>
<dbReference type="OrthoDB" id="415724at2759"/>
<dbReference type="InterPro" id="IPR043502">
    <property type="entry name" value="DNA/RNA_pol_sf"/>
</dbReference>
<dbReference type="InterPro" id="IPR043128">
    <property type="entry name" value="Rev_trsase/Diguanyl_cyclase"/>
</dbReference>
<proteinExistence type="predicted"/>
<comment type="caution">
    <text evidence="1">The sequence shown here is derived from an EMBL/GenBank/DDBJ whole genome shotgun (WGS) entry which is preliminary data.</text>
</comment>
<accession>A0A5B6X546</accession>
<dbReference type="PANTHER" id="PTHR24559:SF444">
    <property type="entry name" value="REVERSE TRANSCRIPTASE DOMAIN-CONTAINING PROTEIN"/>
    <property type="match status" value="1"/>
</dbReference>
<evidence type="ECO:0000313" key="1">
    <source>
        <dbReference type="EMBL" id="KAA3488262.1"/>
    </source>
</evidence>
<reference evidence="2" key="1">
    <citation type="journal article" date="2019" name="Plant Biotechnol. J.">
        <title>Genome sequencing of the Australian wild diploid species Gossypium australe highlights disease resistance and delayed gland morphogenesis.</title>
        <authorList>
            <person name="Cai Y."/>
            <person name="Cai X."/>
            <person name="Wang Q."/>
            <person name="Wang P."/>
            <person name="Zhang Y."/>
            <person name="Cai C."/>
            <person name="Xu Y."/>
            <person name="Wang K."/>
            <person name="Zhou Z."/>
            <person name="Wang C."/>
            <person name="Geng S."/>
            <person name="Li B."/>
            <person name="Dong Q."/>
            <person name="Hou Y."/>
            <person name="Wang H."/>
            <person name="Ai P."/>
            <person name="Liu Z."/>
            <person name="Yi F."/>
            <person name="Sun M."/>
            <person name="An G."/>
            <person name="Cheng J."/>
            <person name="Zhang Y."/>
            <person name="Shi Q."/>
            <person name="Xie Y."/>
            <person name="Shi X."/>
            <person name="Chang Y."/>
            <person name="Huang F."/>
            <person name="Chen Y."/>
            <person name="Hong S."/>
            <person name="Mi L."/>
            <person name="Sun Q."/>
            <person name="Zhang L."/>
            <person name="Zhou B."/>
            <person name="Peng R."/>
            <person name="Zhang X."/>
            <person name="Liu F."/>
        </authorList>
    </citation>
    <scope>NUCLEOTIDE SEQUENCE [LARGE SCALE GENOMIC DNA]</scope>
    <source>
        <strain evidence="2">cv. PA1801</strain>
    </source>
</reference>